<comment type="subcellular location">
    <subcellularLocation>
        <location evidence="2">Cell membrane</location>
        <topology evidence="2">Multi-pass membrane protein</topology>
    </subcellularLocation>
</comment>
<dbReference type="EC" id="2.7.13.3" evidence="3"/>
<keyword evidence="9 19" id="KW-0418">Kinase</keyword>
<evidence type="ECO:0000256" key="11">
    <source>
        <dbReference type="ARBA" id="ARBA00022989"/>
    </source>
</evidence>
<evidence type="ECO:0000256" key="15">
    <source>
        <dbReference type="SAM" id="Phobius"/>
    </source>
</evidence>
<dbReference type="SUPFAM" id="SSF47384">
    <property type="entry name" value="Homodimeric domain of signal transducing histidine kinase"/>
    <property type="match status" value="1"/>
</dbReference>
<dbReference type="PANTHER" id="PTHR45339:SF1">
    <property type="entry name" value="HYBRID SIGNAL TRANSDUCTION HISTIDINE KINASE J"/>
    <property type="match status" value="1"/>
</dbReference>
<dbReference type="Pfam" id="PF12860">
    <property type="entry name" value="PAS_7"/>
    <property type="match status" value="1"/>
</dbReference>
<keyword evidence="10" id="KW-0067">ATP-binding</keyword>
<dbReference type="SMART" id="SM00448">
    <property type="entry name" value="REC"/>
    <property type="match status" value="2"/>
</dbReference>
<dbReference type="OrthoDB" id="9801651at2"/>
<keyword evidence="11 15" id="KW-1133">Transmembrane helix</keyword>
<evidence type="ECO:0000256" key="8">
    <source>
        <dbReference type="ARBA" id="ARBA00022741"/>
    </source>
</evidence>
<keyword evidence="20" id="KW-1185">Reference proteome</keyword>
<evidence type="ECO:0000256" key="3">
    <source>
        <dbReference type="ARBA" id="ARBA00012438"/>
    </source>
</evidence>
<gene>
    <name evidence="19" type="ORF">SAMN04488026_10923</name>
</gene>
<dbReference type="Gene3D" id="3.30.450.20">
    <property type="entry name" value="PAS domain"/>
    <property type="match status" value="1"/>
</dbReference>
<evidence type="ECO:0000313" key="19">
    <source>
        <dbReference type="EMBL" id="SDL54006.1"/>
    </source>
</evidence>
<dbReference type="GO" id="GO:0005886">
    <property type="term" value="C:plasma membrane"/>
    <property type="evidence" value="ECO:0007669"/>
    <property type="project" value="UniProtKB-SubCell"/>
</dbReference>
<dbReference type="STRING" id="571298.SAMN04488026_10923"/>
<dbReference type="InterPro" id="IPR003660">
    <property type="entry name" value="HAMP_dom"/>
</dbReference>
<dbReference type="InterPro" id="IPR003661">
    <property type="entry name" value="HisK_dim/P_dom"/>
</dbReference>
<dbReference type="SMART" id="SM00387">
    <property type="entry name" value="HATPase_c"/>
    <property type="match status" value="1"/>
</dbReference>
<feature type="domain" description="Response regulatory" evidence="17">
    <location>
        <begin position="1117"/>
        <end position="1234"/>
    </location>
</feature>
<dbReference type="Proteomes" id="UP000199382">
    <property type="component" value="Unassembled WGS sequence"/>
</dbReference>
<evidence type="ECO:0000259" key="17">
    <source>
        <dbReference type="PROSITE" id="PS50110"/>
    </source>
</evidence>
<feature type="domain" description="Histidine kinase" evidence="16">
    <location>
        <begin position="728"/>
        <end position="954"/>
    </location>
</feature>
<evidence type="ECO:0000256" key="13">
    <source>
        <dbReference type="ARBA" id="ARBA00023136"/>
    </source>
</evidence>
<dbReference type="PROSITE" id="PS50110">
    <property type="entry name" value="RESPONSE_REGULATORY"/>
    <property type="match status" value="2"/>
</dbReference>
<protein>
    <recommendedName>
        <fullName evidence="3">histidine kinase</fullName>
        <ecNumber evidence="3">2.7.13.3</ecNumber>
    </recommendedName>
</protein>
<keyword evidence="12" id="KW-0902">Two-component regulatory system</keyword>
<keyword evidence="5 14" id="KW-0597">Phosphoprotein</keyword>
<evidence type="ECO:0000256" key="2">
    <source>
        <dbReference type="ARBA" id="ARBA00004651"/>
    </source>
</evidence>
<dbReference type="FunFam" id="3.30.565.10:FF:000078">
    <property type="entry name" value="Two-component sensor histidine kinase"/>
    <property type="match status" value="1"/>
</dbReference>
<dbReference type="Gene3D" id="1.20.58.920">
    <property type="match status" value="1"/>
</dbReference>
<dbReference type="SMART" id="SM00388">
    <property type="entry name" value="HisKA"/>
    <property type="match status" value="1"/>
</dbReference>
<dbReference type="PANTHER" id="PTHR45339">
    <property type="entry name" value="HYBRID SIGNAL TRANSDUCTION HISTIDINE KINASE J"/>
    <property type="match status" value="1"/>
</dbReference>
<dbReference type="GO" id="GO:0005524">
    <property type="term" value="F:ATP binding"/>
    <property type="evidence" value="ECO:0007669"/>
    <property type="project" value="UniProtKB-KW"/>
</dbReference>
<dbReference type="CDD" id="cd16922">
    <property type="entry name" value="HATPase_EvgS-ArcB-TorS-like"/>
    <property type="match status" value="1"/>
</dbReference>
<sequence>MGSENNAKGQLSAFLPSTIRGKLLLVIAIILGSALLSGLIANRANTIVREQLTSITEEVIPALGVAHSVSEVTTNIRNSSAAVATSASPRELTERRVELEDYLAQARHIIDPLTSSRKASDPVASLEASIGDVEGLSEKQAEIVSERLALANTLSGKIQALARTHSQFNSSIEPLITDQLDVLRDESDRVVAGTDGTVEYLNDLSVRALVPLASMQVQLGIIEQTLAGALSATSEEGVRKAWSDYVVASSVATRNAAELAANDAVRQVVDVDELSEQLDRITAFGAGETSIFDQRSIALQDPTAPEVDAAAKALDIRKALDGLSASLKWSIILIRGQTVTAGADLSREVSASLDRINDASIASYGALLSLEALGNRGVGILTLAPFAEEESTLAALRHDLEEVAAETEKLLAPLSERVNIGETAELAERLIGFGRGEESVFDLRAMELIALRQTSELLAQTTELTEQMSVLSAEIVAGFGAQADVSVARVLESLRTSRATVFVVFSASFLAIIGAIAYVNRSLGTRLGAFSNATLALAQGDLHVELPPPTGRDEVSRLMHALTVFRDTAVEMEQSNLRKIAETRQRLIDAIESISEGFAYFNSDDRLVLCNTRYRNFLNDQEGVFVRPGASVSEIASHVPSSSGLRLEAAPLRGDSSADPGEFDGARPGLRHLQDGRWVQIGKRRTVDGGTVVVYSDVSELKARESELTQAKEQAEAANDAKSTFLATMSHEIRTPLNGIMGMSSLLASTKLDVEQRDFANTIGEAADTLLTIINDILDFSKVEAGALELEEIEIDLVETVEAAAELVAPKAAEKGVELACRVKPGVPREVVGDPTRIKQVLLNLLNNAVKFTNEGEVLLTVCSATEHRKQEWVDATWIEFVVSDTGIGIPEDRMDRLFRSFSQVDASTTRRYGGTGLGLAISKRIVESMGGQIAVQSEVGRGSTFSFAVPLPAHESMGTGSSAHSDPNFRGESVLVVDDNRTSQDILEERLIGWGLQVQVAAAPMEAMTMLEDRRAFAAVLIDFGLPEMNGLELARRIRETLGDGAPPMILFTSFTPSEPGQWAEIRASGFASVMTKPARSRQLLRALEATIATDAKAERSAFAQDAVREADRSLSILLVDDNRINRKVGKKLLEKNGFAPEVASGGEEAVQMATGGAYDVVLMDVEMPDMDGISAAAAIRESVSDMARPFIVALTANAQISAREKYLEAGMDDYVSKPVDEGALLDCLERGVSFRQAQRARSA</sequence>
<dbReference type="Gene3D" id="6.10.340.10">
    <property type="match status" value="1"/>
</dbReference>
<evidence type="ECO:0000313" key="20">
    <source>
        <dbReference type="Proteomes" id="UP000199382"/>
    </source>
</evidence>
<evidence type="ECO:0000259" key="16">
    <source>
        <dbReference type="PROSITE" id="PS50109"/>
    </source>
</evidence>
<feature type="modified residue" description="4-aspartylphosphate" evidence="14">
    <location>
        <position position="1024"/>
    </location>
</feature>
<keyword evidence="7 15" id="KW-0812">Transmembrane</keyword>
<feature type="domain" description="Response regulatory" evidence="17">
    <location>
        <begin position="974"/>
        <end position="1093"/>
    </location>
</feature>
<evidence type="ECO:0000256" key="12">
    <source>
        <dbReference type="ARBA" id="ARBA00023012"/>
    </source>
</evidence>
<dbReference type="Pfam" id="PF02518">
    <property type="entry name" value="HATPase_c"/>
    <property type="match status" value="1"/>
</dbReference>
<dbReference type="Gene3D" id="3.40.50.2300">
    <property type="match status" value="2"/>
</dbReference>
<reference evidence="19 20" key="1">
    <citation type="submission" date="2016-10" db="EMBL/GenBank/DDBJ databases">
        <authorList>
            <person name="de Groot N.N."/>
        </authorList>
    </citation>
    <scope>NUCLEOTIDE SEQUENCE [LARGE SCALE GENOMIC DNA]</scope>
    <source>
        <strain evidence="19 20">DSM 25294</strain>
    </source>
</reference>
<evidence type="ECO:0000256" key="7">
    <source>
        <dbReference type="ARBA" id="ARBA00022692"/>
    </source>
</evidence>
<organism evidence="19 20">
    <name type="scientific">Aliiruegeria lutimaris</name>
    <dbReference type="NCBI Taxonomy" id="571298"/>
    <lineage>
        <taxon>Bacteria</taxon>
        <taxon>Pseudomonadati</taxon>
        <taxon>Pseudomonadota</taxon>
        <taxon>Alphaproteobacteria</taxon>
        <taxon>Rhodobacterales</taxon>
        <taxon>Roseobacteraceae</taxon>
        <taxon>Aliiruegeria</taxon>
    </lineage>
</organism>
<feature type="domain" description="HAMP" evidence="18">
    <location>
        <begin position="521"/>
        <end position="574"/>
    </location>
</feature>
<dbReference type="FunFam" id="1.10.287.130:FF:000003">
    <property type="entry name" value="Histidine kinase"/>
    <property type="match status" value="1"/>
</dbReference>
<dbReference type="InterPro" id="IPR001789">
    <property type="entry name" value="Sig_transdc_resp-reg_receiver"/>
</dbReference>
<feature type="transmembrane region" description="Helical" evidence="15">
    <location>
        <begin position="23"/>
        <end position="41"/>
    </location>
</feature>
<name>A0A1G9KWM7_9RHOB</name>
<evidence type="ECO:0000256" key="9">
    <source>
        <dbReference type="ARBA" id="ARBA00022777"/>
    </source>
</evidence>
<dbReference type="AlphaFoldDB" id="A0A1G9KWM7"/>
<dbReference type="InterPro" id="IPR011006">
    <property type="entry name" value="CheY-like_superfamily"/>
</dbReference>
<evidence type="ECO:0000256" key="10">
    <source>
        <dbReference type="ARBA" id="ARBA00022840"/>
    </source>
</evidence>
<dbReference type="Pfam" id="PF00512">
    <property type="entry name" value="HisKA"/>
    <property type="match status" value="1"/>
</dbReference>
<dbReference type="Gene3D" id="1.10.287.130">
    <property type="match status" value="1"/>
</dbReference>
<dbReference type="SMART" id="SM00304">
    <property type="entry name" value="HAMP"/>
    <property type="match status" value="1"/>
</dbReference>
<evidence type="ECO:0000256" key="5">
    <source>
        <dbReference type="ARBA" id="ARBA00022553"/>
    </source>
</evidence>
<dbReference type="SUPFAM" id="SSF55874">
    <property type="entry name" value="ATPase domain of HSP90 chaperone/DNA topoisomerase II/histidine kinase"/>
    <property type="match status" value="1"/>
</dbReference>
<dbReference type="InterPro" id="IPR003594">
    <property type="entry name" value="HATPase_dom"/>
</dbReference>
<dbReference type="PROSITE" id="PS50885">
    <property type="entry name" value="HAMP"/>
    <property type="match status" value="1"/>
</dbReference>
<keyword evidence="8" id="KW-0547">Nucleotide-binding</keyword>
<comment type="catalytic activity">
    <reaction evidence="1">
        <text>ATP + protein L-histidine = ADP + protein N-phospho-L-histidine.</text>
        <dbReference type="EC" id="2.7.13.3"/>
    </reaction>
</comment>
<evidence type="ECO:0000256" key="6">
    <source>
        <dbReference type="ARBA" id="ARBA00022679"/>
    </source>
</evidence>
<dbReference type="Pfam" id="PF00672">
    <property type="entry name" value="HAMP"/>
    <property type="match status" value="1"/>
</dbReference>
<keyword evidence="4" id="KW-1003">Cell membrane</keyword>
<dbReference type="InterPro" id="IPR005467">
    <property type="entry name" value="His_kinase_dom"/>
</dbReference>
<dbReference type="InterPro" id="IPR004358">
    <property type="entry name" value="Sig_transdc_His_kin-like_C"/>
</dbReference>
<proteinExistence type="predicted"/>
<evidence type="ECO:0000259" key="18">
    <source>
        <dbReference type="PROSITE" id="PS50885"/>
    </source>
</evidence>
<dbReference type="PROSITE" id="PS50109">
    <property type="entry name" value="HIS_KIN"/>
    <property type="match status" value="1"/>
</dbReference>
<evidence type="ECO:0000256" key="1">
    <source>
        <dbReference type="ARBA" id="ARBA00000085"/>
    </source>
</evidence>
<dbReference type="InterPro" id="IPR036890">
    <property type="entry name" value="HATPase_C_sf"/>
</dbReference>
<dbReference type="PRINTS" id="PR00344">
    <property type="entry name" value="BCTRLSENSOR"/>
</dbReference>
<dbReference type="CDD" id="cd17546">
    <property type="entry name" value="REC_hyHK_CKI1_RcsC-like"/>
    <property type="match status" value="2"/>
</dbReference>
<dbReference type="InterPro" id="IPR038188">
    <property type="entry name" value="TorS_sensor_sf"/>
</dbReference>
<keyword evidence="6" id="KW-0808">Transferase</keyword>
<feature type="transmembrane region" description="Helical" evidence="15">
    <location>
        <begin position="499"/>
        <end position="519"/>
    </location>
</feature>
<dbReference type="EMBL" id="FNEK01000092">
    <property type="protein sequence ID" value="SDL54006.1"/>
    <property type="molecule type" value="Genomic_DNA"/>
</dbReference>
<dbReference type="GO" id="GO:0000155">
    <property type="term" value="F:phosphorelay sensor kinase activity"/>
    <property type="evidence" value="ECO:0007669"/>
    <property type="project" value="InterPro"/>
</dbReference>
<feature type="modified residue" description="4-aspartylphosphate" evidence="14">
    <location>
        <position position="1166"/>
    </location>
</feature>
<dbReference type="CDD" id="cd00082">
    <property type="entry name" value="HisKA"/>
    <property type="match status" value="1"/>
</dbReference>
<evidence type="ECO:0000256" key="4">
    <source>
        <dbReference type="ARBA" id="ARBA00022475"/>
    </source>
</evidence>
<dbReference type="SUPFAM" id="SSF52172">
    <property type="entry name" value="CheY-like"/>
    <property type="match status" value="2"/>
</dbReference>
<evidence type="ECO:0000256" key="14">
    <source>
        <dbReference type="PROSITE-ProRule" id="PRU00169"/>
    </source>
</evidence>
<dbReference type="InterPro" id="IPR036097">
    <property type="entry name" value="HisK_dim/P_sf"/>
</dbReference>
<dbReference type="Gene3D" id="3.30.565.10">
    <property type="entry name" value="Histidine kinase-like ATPase, C-terminal domain"/>
    <property type="match status" value="1"/>
</dbReference>
<dbReference type="Pfam" id="PF00072">
    <property type="entry name" value="Response_reg"/>
    <property type="match status" value="2"/>
</dbReference>
<keyword evidence="13 15" id="KW-0472">Membrane</keyword>
<accession>A0A1G9KWM7</accession>